<keyword evidence="3" id="KW-0472">Membrane</keyword>
<dbReference type="InterPro" id="IPR001478">
    <property type="entry name" value="PDZ"/>
</dbReference>
<evidence type="ECO:0000313" key="6">
    <source>
        <dbReference type="Proteomes" id="UP000230956"/>
    </source>
</evidence>
<dbReference type="PROSITE" id="PS50106">
    <property type="entry name" value="PDZ"/>
    <property type="match status" value="1"/>
</dbReference>
<keyword evidence="3" id="KW-1133">Transmembrane helix</keyword>
<dbReference type="AlphaFoldDB" id="A0A2M7T9H0"/>
<keyword evidence="3" id="KW-0812">Transmembrane</keyword>
<comment type="caution">
    <text evidence="5">The sequence shown here is derived from an EMBL/GenBank/DDBJ whole genome shotgun (WGS) entry which is preliminary data.</text>
</comment>
<accession>A0A2M7T9H0</accession>
<dbReference type="Gene3D" id="2.40.10.120">
    <property type="match status" value="1"/>
</dbReference>
<dbReference type="SUPFAM" id="SSF50494">
    <property type="entry name" value="Trypsin-like serine proteases"/>
    <property type="match status" value="1"/>
</dbReference>
<evidence type="ECO:0000259" key="4">
    <source>
        <dbReference type="PROSITE" id="PS50106"/>
    </source>
</evidence>
<dbReference type="EMBL" id="PFNG01000070">
    <property type="protein sequence ID" value="PIZ41107.1"/>
    <property type="molecule type" value="Genomic_DNA"/>
</dbReference>
<reference evidence="6" key="1">
    <citation type="submission" date="2017-09" db="EMBL/GenBank/DDBJ databases">
        <title>Depth-based differentiation of microbial function through sediment-hosted aquifers and enrichment of novel symbionts in the deep terrestrial subsurface.</title>
        <authorList>
            <person name="Probst A.J."/>
            <person name="Ladd B."/>
            <person name="Jarett J.K."/>
            <person name="Geller-Mcgrath D.E."/>
            <person name="Sieber C.M.K."/>
            <person name="Emerson J.B."/>
            <person name="Anantharaman K."/>
            <person name="Thomas B.C."/>
            <person name="Malmstrom R."/>
            <person name="Stieglmeier M."/>
            <person name="Klingl A."/>
            <person name="Woyke T."/>
            <person name="Ryan C.M."/>
            <person name="Banfield J.F."/>
        </authorList>
    </citation>
    <scope>NUCLEOTIDE SEQUENCE [LARGE SCALE GENOMIC DNA]</scope>
</reference>
<dbReference type="Pfam" id="PF13365">
    <property type="entry name" value="Trypsin_2"/>
    <property type="match status" value="1"/>
</dbReference>
<proteinExistence type="predicted"/>
<name>A0A2M7T9H0_9ACTN</name>
<protein>
    <recommendedName>
        <fullName evidence="4">PDZ domain-containing protein</fullName>
    </recommendedName>
</protein>
<dbReference type="InterPro" id="IPR001940">
    <property type="entry name" value="Peptidase_S1C"/>
</dbReference>
<dbReference type="PRINTS" id="PR00834">
    <property type="entry name" value="PROTEASES2C"/>
</dbReference>
<dbReference type="Pfam" id="PF13180">
    <property type="entry name" value="PDZ_2"/>
    <property type="match status" value="1"/>
</dbReference>
<evidence type="ECO:0000313" key="5">
    <source>
        <dbReference type="EMBL" id="PIZ41107.1"/>
    </source>
</evidence>
<dbReference type="RefSeq" id="WP_286677821.1">
    <property type="nucleotide sequence ID" value="NZ_MNXI01000037.1"/>
</dbReference>
<evidence type="ECO:0000256" key="2">
    <source>
        <dbReference type="ARBA" id="ARBA00022801"/>
    </source>
</evidence>
<dbReference type="Gene3D" id="2.30.42.10">
    <property type="match status" value="1"/>
</dbReference>
<dbReference type="GO" id="GO:0004252">
    <property type="term" value="F:serine-type endopeptidase activity"/>
    <property type="evidence" value="ECO:0007669"/>
    <property type="project" value="InterPro"/>
</dbReference>
<dbReference type="InterPro" id="IPR009003">
    <property type="entry name" value="Peptidase_S1_PA"/>
</dbReference>
<dbReference type="InterPro" id="IPR051201">
    <property type="entry name" value="Chloro_Bact_Ser_Proteases"/>
</dbReference>
<evidence type="ECO:0000256" key="1">
    <source>
        <dbReference type="ARBA" id="ARBA00022670"/>
    </source>
</evidence>
<organism evidence="5 6">
    <name type="scientific">Candidatus Aquicultor secundus</name>
    <dbReference type="NCBI Taxonomy" id="1973895"/>
    <lineage>
        <taxon>Bacteria</taxon>
        <taxon>Bacillati</taxon>
        <taxon>Actinomycetota</taxon>
        <taxon>Candidatus Aquicultoria</taxon>
        <taxon>Candidatus Aquicultorales</taxon>
        <taxon>Candidatus Aquicultoraceae</taxon>
        <taxon>Candidatus Aquicultor</taxon>
    </lineage>
</organism>
<dbReference type="SMART" id="SM00228">
    <property type="entry name" value="PDZ"/>
    <property type="match status" value="1"/>
</dbReference>
<dbReference type="PANTHER" id="PTHR43343">
    <property type="entry name" value="PEPTIDASE S12"/>
    <property type="match status" value="1"/>
</dbReference>
<keyword evidence="2" id="KW-0378">Hydrolase</keyword>
<feature type="domain" description="PDZ" evidence="4">
    <location>
        <begin position="276"/>
        <end position="367"/>
    </location>
</feature>
<dbReference type="SUPFAM" id="SSF50156">
    <property type="entry name" value="PDZ domain-like"/>
    <property type="match status" value="1"/>
</dbReference>
<keyword evidence="1" id="KW-0645">Protease</keyword>
<dbReference type="GO" id="GO:0006508">
    <property type="term" value="P:proteolysis"/>
    <property type="evidence" value="ECO:0007669"/>
    <property type="project" value="UniProtKB-KW"/>
</dbReference>
<feature type="transmembrane region" description="Helical" evidence="3">
    <location>
        <begin position="12"/>
        <end position="36"/>
    </location>
</feature>
<sequence>MEEKNTREAGRPGMSLIIAVAFCSALFGGLIATYAVPYLYGSTPGDVYGGRVSYPVTNSKEIIKVAKDAVSPVAAVAKKLQPSIVNINIKQTLKDIAHPDIVSGAGSGVIFSSDGYIITNAHVVSDAKDIFVTIGAEELKGKLVAADTETDLAVVKVNRTGLPAAEFGSTKNLQVGDLAVAIGSPFGFEHTVTSGIVSALNRTLSLPDENSQQINTYANLIQTDAPINPGNSGGALSDSQGRVIGINTLIVSSTGVTEGIGFAIPVETAVTVARQLIDQGKASHPYMGIQGQNANSTLPVDNTYGVAKGAIVTDVVKDSPADKAGLRQKDIIVAADGKPVDTMDDLIAQIRQKKVGDTLQLTFLRNGKQKTVSVVLVEKPKR</sequence>
<dbReference type="InterPro" id="IPR036034">
    <property type="entry name" value="PDZ_sf"/>
</dbReference>
<gene>
    <name evidence="5" type="ORF">COY37_02840</name>
</gene>
<evidence type="ECO:0000256" key="3">
    <source>
        <dbReference type="SAM" id="Phobius"/>
    </source>
</evidence>
<dbReference type="Proteomes" id="UP000230956">
    <property type="component" value="Unassembled WGS sequence"/>
</dbReference>
<dbReference type="PANTHER" id="PTHR43343:SF3">
    <property type="entry name" value="PROTEASE DO-LIKE 8, CHLOROPLASTIC"/>
    <property type="match status" value="1"/>
</dbReference>